<reference evidence="2 3" key="1">
    <citation type="submission" date="2018-06" db="EMBL/GenBank/DDBJ databases">
        <title>Complete Genomes of Monosporascus.</title>
        <authorList>
            <person name="Robinson A.J."/>
            <person name="Natvig D.O."/>
        </authorList>
    </citation>
    <scope>NUCLEOTIDE SEQUENCE [LARGE SCALE GENOMIC DNA]</scope>
    <source>
        <strain evidence="2 3">CBS 110550</strain>
    </source>
</reference>
<protein>
    <recommendedName>
        <fullName evidence="1">Heterokaryon incompatibility domain-containing protein</fullName>
    </recommendedName>
</protein>
<dbReference type="AlphaFoldDB" id="A0A4Q4TX53"/>
<evidence type="ECO:0000313" key="3">
    <source>
        <dbReference type="Proteomes" id="UP000293360"/>
    </source>
</evidence>
<evidence type="ECO:0000313" key="2">
    <source>
        <dbReference type="EMBL" id="RYP11214.1"/>
    </source>
</evidence>
<dbReference type="Pfam" id="PF06985">
    <property type="entry name" value="HET"/>
    <property type="match status" value="1"/>
</dbReference>
<comment type="caution">
    <text evidence="2">The sequence shown here is derived from an EMBL/GenBank/DDBJ whole genome shotgun (WGS) entry which is preliminary data.</text>
</comment>
<sequence length="885" mass="100242">MDQNSRTTVLDSKSALRQELAEVEQSNVFSAAMLRSTALGSLVANLQKSFYCYNTPLEENACLGDDGDLCEVCSKIPLTWQTSIWQFSPTGPTAGIALAREVSLGNLRLVMTRTKCAMCRIVTSILLKDDSIILSRNSATLECVLKPGQGAFRTYTDDRYVADVFYGSHAASPLRGHISWQRYRHIPLTTWTVKQPEGESSSTQIMWAQACSRIISHQNSSNQCADFDQIYGWLEKCEEGHDTTCNPKWSKSTPQAGIMIRLVDVVEKRLVPNCLSTEYSYVALSYVWGKSNTGQTTTRNLERRMRRGGLEVEFDTLPAAIRDACSVVEKLGERRPRDNPLRYLWVDSLCIVQDDREDQNSQIPHMDKIYHQSLVTIVALSATGAATRLPGVEPGSRPVPIQRTERTACWILSSIPPTLDRVLKLPCYETRAWTLQERILSNRRLYFSNWQVYFQCYRYVYQEAYDRPRQIVQDGSSMSFQFTPFHVNLSHCSFGFSNTWHIRLLHLNNQSTVIQWNQSSLIMYDQLVAELSGRKLTVADDILKAFAGLVAYMESNQAGPFVAGTPLNVLDRALLWAPTQELKRRVLEPGARRIPSWSWCAWDGQVRYTWGTSGVLSRLLNCDVMSISSWITDFFLEDRGSLRRVDRLAHNLNGPSREVPQGTAADYGIYPLECHPDGGQYLHFETSAVPAADFSIDGGQIRVSEAGGDWDFFLSTDLQTMIESFTHDPWGVFATYVRQIPQANQPPISTVVYRQRNRKEPLPEGDGAHPACWIFDKHGKRCGILFDYEKPMKEFFLRRDCWFILLSVHAKLQGKRVPVVAEARGDRFMLHSQYHNPKGILDYLALYNVLLVKEEGGYMTRVGLAQIEEEVFVKAGPESKSVVLG</sequence>
<proteinExistence type="predicted"/>
<organism evidence="2 3">
    <name type="scientific">Monosporascus ibericus</name>
    <dbReference type="NCBI Taxonomy" id="155417"/>
    <lineage>
        <taxon>Eukaryota</taxon>
        <taxon>Fungi</taxon>
        <taxon>Dikarya</taxon>
        <taxon>Ascomycota</taxon>
        <taxon>Pezizomycotina</taxon>
        <taxon>Sordariomycetes</taxon>
        <taxon>Xylariomycetidae</taxon>
        <taxon>Xylariales</taxon>
        <taxon>Xylariales incertae sedis</taxon>
        <taxon>Monosporascus</taxon>
    </lineage>
</organism>
<feature type="domain" description="Heterokaryon incompatibility" evidence="1">
    <location>
        <begin position="281"/>
        <end position="437"/>
    </location>
</feature>
<dbReference type="STRING" id="155417.A0A4Q4TX53"/>
<evidence type="ECO:0000259" key="1">
    <source>
        <dbReference type="Pfam" id="PF06985"/>
    </source>
</evidence>
<dbReference type="PANTHER" id="PTHR33112:SF12">
    <property type="entry name" value="HETEROKARYON INCOMPATIBILITY DOMAIN-CONTAINING PROTEIN"/>
    <property type="match status" value="1"/>
</dbReference>
<dbReference type="OrthoDB" id="2975793at2759"/>
<accession>A0A4Q4TX53</accession>
<dbReference type="EMBL" id="QJNU01000004">
    <property type="protein sequence ID" value="RYP11214.1"/>
    <property type="molecule type" value="Genomic_DNA"/>
</dbReference>
<dbReference type="Proteomes" id="UP000293360">
    <property type="component" value="Unassembled WGS sequence"/>
</dbReference>
<gene>
    <name evidence="2" type="ORF">DL764_000170</name>
</gene>
<dbReference type="InterPro" id="IPR010730">
    <property type="entry name" value="HET"/>
</dbReference>
<keyword evidence="3" id="KW-1185">Reference proteome</keyword>
<name>A0A4Q4TX53_9PEZI</name>
<dbReference type="PANTHER" id="PTHR33112">
    <property type="entry name" value="DOMAIN PROTEIN, PUTATIVE-RELATED"/>
    <property type="match status" value="1"/>
</dbReference>